<accession>J1S8H6</accession>
<dbReference type="OrthoDB" id="3480403at2"/>
<reference evidence="1" key="1">
    <citation type="journal article" date="2012" name="J. Bacteriol.">
        <title>Genome Sequence of Streptomyces auratus Strain AGR0001, a Phoslactomycin-Producing Actinomycete.</title>
        <authorList>
            <person name="Han X."/>
            <person name="Li M."/>
            <person name="Ding Z."/>
            <person name="Zhao J."/>
            <person name="Ji K."/>
            <person name="Wen M."/>
            <person name="Lu T."/>
        </authorList>
    </citation>
    <scope>NUCLEOTIDE SEQUENCE [LARGE SCALE GENOMIC DNA]</scope>
    <source>
        <strain evidence="1">AGR0001</strain>
    </source>
</reference>
<name>J1S8H6_9ACTN</name>
<dbReference type="Proteomes" id="UP000009036">
    <property type="component" value="Chromosome"/>
</dbReference>
<dbReference type="EMBL" id="CP072931">
    <property type="protein sequence ID" value="QTZ93794.1"/>
    <property type="molecule type" value="Genomic_DNA"/>
</dbReference>
<dbReference type="PATRIC" id="fig|1160718.3.peg.1945"/>
<dbReference type="STRING" id="1160718.SU9_09634"/>
<gene>
    <name evidence="2" type="ORF">SU9_022015</name>
    <name evidence="1" type="ORF">SU9_09634</name>
</gene>
<evidence type="ECO:0000313" key="3">
    <source>
        <dbReference type="Proteomes" id="UP000009036"/>
    </source>
</evidence>
<reference evidence="2" key="2">
    <citation type="submission" date="2021-04" db="EMBL/GenBank/DDBJ databases">
        <authorList>
            <person name="Wen M.-L."/>
            <person name="Han X.-L."/>
            <person name="Xiong J."/>
        </authorList>
    </citation>
    <scope>NUCLEOTIDE SEQUENCE</scope>
    <source>
        <strain evidence="2">AGR0001</strain>
    </source>
</reference>
<dbReference type="eggNOG" id="ENOG5033GWP">
    <property type="taxonomic scope" value="Bacteria"/>
</dbReference>
<dbReference type="EMBL" id="AJGV01000067">
    <property type="protein sequence ID" value="EJJ07152.1"/>
    <property type="molecule type" value="Genomic_DNA"/>
</dbReference>
<organism evidence="1">
    <name type="scientific">Streptomyces auratus AGR0001</name>
    <dbReference type="NCBI Taxonomy" id="1160718"/>
    <lineage>
        <taxon>Bacteria</taxon>
        <taxon>Bacillati</taxon>
        <taxon>Actinomycetota</taxon>
        <taxon>Actinomycetes</taxon>
        <taxon>Kitasatosporales</taxon>
        <taxon>Streptomycetaceae</taxon>
        <taxon>Streptomyces</taxon>
    </lineage>
</organism>
<evidence type="ECO:0000313" key="2">
    <source>
        <dbReference type="EMBL" id="QTZ93794.1"/>
    </source>
</evidence>
<dbReference type="HOGENOM" id="CLU_131335_0_0_11"/>
<dbReference type="AlphaFoldDB" id="J1S8H6"/>
<proteinExistence type="predicted"/>
<evidence type="ECO:0000313" key="1">
    <source>
        <dbReference type="EMBL" id="EJJ07152.1"/>
    </source>
</evidence>
<sequence length="148" mass="15697">MVDAEIAQWVEQAEPFVTAALGAYGAGVLTRAEDAAADATVTLGRRILQTVWRRRDEPGRVALEQAVANAAAEHDAPEAAALLDRQLVEAVREDAELRSRLARMVQAADTTVTGVQAGDHSPAVSRSRIGGDNIQIGHVGGDVQISRH</sequence>
<protein>
    <submittedName>
        <fullName evidence="1">Uncharacterized protein</fullName>
    </submittedName>
</protein>
<dbReference type="KEGG" id="sauh:SU9_022015"/>
<dbReference type="RefSeq" id="WP_006603494.1">
    <property type="nucleotide sequence ID" value="NZ_CP072931.1"/>
</dbReference>
<keyword evidence="3" id="KW-1185">Reference proteome</keyword>